<organism evidence="6 7">
    <name type="scientific">Halalkalibacter hemicellulosilyticusJCM 9152</name>
    <dbReference type="NCBI Taxonomy" id="1236971"/>
    <lineage>
        <taxon>Bacteria</taxon>
        <taxon>Bacillati</taxon>
        <taxon>Bacillota</taxon>
        <taxon>Bacilli</taxon>
        <taxon>Bacillales</taxon>
        <taxon>Bacillaceae</taxon>
        <taxon>Halalkalibacter</taxon>
    </lineage>
</organism>
<dbReference type="SUPFAM" id="SSF52777">
    <property type="entry name" value="CoA-dependent acyltransferases"/>
    <property type="match status" value="3"/>
</dbReference>
<protein>
    <submittedName>
        <fullName evidence="6">Long-chain-fatty-acid-CoA ligase</fullName>
    </submittedName>
</protein>
<gene>
    <name evidence="6" type="ORF">JCM9152_4161</name>
</gene>
<comment type="cofactor">
    <cofactor evidence="1">
        <name>pantetheine 4'-phosphate</name>
        <dbReference type="ChEBI" id="CHEBI:47942"/>
    </cofactor>
</comment>
<dbReference type="OrthoDB" id="9765680at2"/>
<dbReference type="NCBIfam" id="TIGR01733">
    <property type="entry name" value="AA-adenyl-dom"/>
    <property type="match status" value="1"/>
</dbReference>
<dbReference type="FunFam" id="2.30.38.10:FF:000001">
    <property type="entry name" value="Non-ribosomal peptide synthetase PvdI"/>
    <property type="match status" value="1"/>
</dbReference>
<dbReference type="Pfam" id="PF00501">
    <property type="entry name" value="AMP-binding"/>
    <property type="match status" value="1"/>
</dbReference>
<dbReference type="Gene3D" id="3.30.300.30">
    <property type="match status" value="1"/>
</dbReference>
<dbReference type="PANTHER" id="PTHR45527">
    <property type="entry name" value="NONRIBOSOMAL PEPTIDE SYNTHETASE"/>
    <property type="match status" value="1"/>
</dbReference>
<dbReference type="GO" id="GO:0031177">
    <property type="term" value="F:phosphopantetheine binding"/>
    <property type="evidence" value="ECO:0007669"/>
    <property type="project" value="InterPro"/>
</dbReference>
<dbReference type="GO" id="GO:0016874">
    <property type="term" value="F:ligase activity"/>
    <property type="evidence" value="ECO:0007669"/>
    <property type="project" value="UniProtKB-KW"/>
</dbReference>
<dbReference type="PROSITE" id="PS00455">
    <property type="entry name" value="AMP_BINDING"/>
    <property type="match status" value="1"/>
</dbReference>
<keyword evidence="6" id="KW-0436">Ligase</keyword>
<dbReference type="FunFam" id="3.40.50.980:FF:000001">
    <property type="entry name" value="Non-ribosomal peptide synthetase"/>
    <property type="match status" value="1"/>
</dbReference>
<dbReference type="InterPro" id="IPR036736">
    <property type="entry name" value="ACP-like_sf"/>
</dbReference>
<dbReference type="InterPro" id="IPR010071">
    <property type="entry name" value="AA_adenyl_dom"/>
</dbReference>
<dbReference type="Pfam" id="PF00550">
    <property type="entry name" value="PP-binding"/>
    <property type="match status" value="1"/>
</dbReference>
<accession>W4QMP8</accession>
<comment type="caution">
    <text evidence="6">The sequence shown here is derived from an EMBL/GenBank/DDBJ whole genome shotgun (WGS) entry which is preliminary data.</text>
</comment>
<dbReference type="PROSITE" id="PS50075">
    <property type="entry name" value="CARRIER"/>
    <property type="match status" value="1"/>
</dbReference>
<dbReference type="EMBL" id="BAUU01000042">
    <property type="protein sequence ID" value="GAE32619.1"/>
    <property type="molecule type" value="Genomic_DNA"/>
</dbReference>
<dbReference type="Gene3D" id="1.10.1200.10">
    <property type="entry name" value="ACP-like"/>
    <property type="match status" value="1"/>
</dbReference>
<dbReference type="InterPro" id="IPR023213">
    <property type="entry name" value="CAT-like_dom_sf"/>
</dbReference>
<keyword evidence="3" id="KW-0596">Phosphopantetheine</keyword>
<dbReference type="AlphaFoldDB" id="W4QMP8"/>
<evidence type="ECO:0000313" key="6">
    <source>
        <dbReference type="EMBL" id="GAE32619.1"/>
    </source>
</evidence>
<reference evidence="6" key="1">
    <citation type="journal article" date="2014" name="Genome Announc.">
        <title>Draft Genome Sequences of Three Alkaliphilic Bacillus Strains, Bacillus wakoensis JCM 9140T, Bacillus akibai JCM 9157T, and Bacillus hemicellulosilyticus JCM 9152T.</title>
        <authorList>
            <person name="Yuki M."/>
            <person name="Oshima K."/>
            <person name="Suda W."/>
            <person name="Oshida Y."/>
            <person name="Kitamura K."/>
            <person name="Iida T."/>
            <person name="Hattori M."/>
            <person name="Ohkuma M."/>
        </authorList>
    </citation>
    <scope>NUCLEOTIDE SEQUENCE [LARGE SCALE GENOMIC DNA]</scope>
    <source>
        <strain evidence="6">JCM 9152</strain>
    </source>
</reference>
<dbReference type="Pfam" id="PF00668">
    <property type="entry name" value="Condensation"/>
    <property type="match status" value="2"/>
</dbReference>
<dbReference type="InterPro" id="IPR045851">
    <property type="entry name" value="AMP-bd_C_sf"/>
</dbReference>
<dbReference type="CDD" id="cd12117">
    <property type="entry name" value="A_NRPS_Srf_like"/>
    <property type="match status" value="1"/>
</dbReference>
<dbReference type="InterPro" id="IPR000873">
    <property type="entry name" value="AMP-dep_synth/lig_dom"/>
</dbReference>
<dbReference type="Gene3D" id="3.30.559.10">
    <property type="entry name" value="Chloramphenicol acetyltransferase-like domain"/>
    <property type="match status" value="1"/>
</dbReference>
<proteinExistence type="inferred from homology"/>
<dbReference type="STRING" id="1236971.JCM9152_4161"/>
<dbReference type="GO" id="GO:0043041">
    <property type="term" value="P:amino acid activation for nonribosomal peptide biosynthetic process"/>
    <property type="evidence" value="ECO:0007669"/>
    <property type="project" value="TreeGrafter"/>
</dbReference>
<evidence type="ECO:0000259" key="5">
    <source>
        <dbReference type="PROSITE" id="PS50075"/>
    </source>
</evidence>
<evidence type="ECO:0000313" key="7">
    <source>
        <dbReference type="Proteomes" id="UP000018895"/>
    </source>
</evidence>
<dbReference type="InterPro" id="IPR020845">
    <property type="entry name" value="AMP-binding_CS"/>
</dbReference>
<dbReference type="GO" id="GO:0044550">
    <property type="term" value="P:secondary metabolite biosynthetic process"/>
    <property type="evidence" value="ECO:0007669"/>
    <property type="project" value="TreeGrafter"/>
</dbReference>
<dbReference type="SUPFAM" id="SSF47336">
    <property type="entry name" value="ACP-like"/>
    <property type="match status" value="1"/>
</dbReference>
<dbReference type="Gene3D" id="2.30.38.10">
    <property type="entry name" value="Luciferase, Domain 3"/>
    <property type="match status" value="1"/>
</dbReference>
<dbReference type="InterPro" id="IPR001242">
    <property type="entry name" value="Condensation_dom"/>
</dbReference>
<keyword evidence="7" id="KW-1185">Reference proteome</keyword>
<dbReference type="GO" id="GO:0005829">
    <property type="term" value="C:cytosol"/>
    <property type="evidence" value="ECO:0007669"/>
    <property type="project" value="TreeGrafter"/>
</dbReference>
<feature type="domain" description="Carrier" evidence="5">
    <location>
        <begin position="718"/>
        <end position="793"/>
    </location>
</feature>
<dbReference type="Gene3D" id="3.40.50.980">
    <property type="match status" value="2"/>
</dbReference>
<dbReference type="InterPro" id="IPR009081">
    <property type="entry name" value="PP-bd_ACP"/>
</dbReference>
<dbReference type="Proteomes" id="UP000018895">
    <property type="component" value="Unassembled WGS sequence"/>
</dbReference>
<evidence type="ECO:0000256" key="3">
    <source>
        <dbReference type="ARBA" id="ARBA00022450"/>
    </source>
</evidence>
<evidence type="ECO:0000256" key="1">
    <source>
        <dbReference type="ARBA" id="ARBA00001957"/>
    </source>
</evidence>
<dbReference type="SUPFAM" id="SSF56801">
    <property type="entry name" value="Acetyl-CoA synthetase-like"/>
    <property type="match status" value="1"/>
</dbReference>
<comment type="similarity">
    <text evidence="2">Belongs to the ATP-dependent AMP-binding enzyme family.</text>
</comment>
<dbReference type="InterPro" id="IPR020806">
    <property type="entry name" value="PKS_PP-bd"/>
</dbReference>
<dbReference type="Gene3D" id="3.30.559.30">
    <property type="entry name" value="Nonribosomal peptide synthetase, condensation domain"/>
    <property type="match status" value="2"/>
</dbReference>
<evidence type="ECO:0000256" key="2">
    <source>
        <dbReference type="ARBA" id="ARBA00006432"/>
    </source>
</evidence>
<name>W4QMP8_9BACI</name>
<dbReference type="SMART" id="SM00823">
    <property type="entry name" value="PKS_PP"/>
    <property type="match status" value="1"/>
</dbReference>
<evidence type="ECO:0000256" key="4">
    <source>
        <dbReference type="ARBA" id="ARBA00022553"/>
    </source>
</evidence>
<dbReference type="GO" id="GO:0008610">
    <property type="term" value="P:lipid biosynthetic process"/>
    <property type="evidence" value="ECO:0007669"/>
    <property type="project" value="UniProtKB-ARBA"/>
</dbReference>
<dbReference type="CDD" id="cd19531">
    <property type="entry name" value="LCL_NRPS-like"/>
    <property type="match status" value="1"/>
</dbReference>
<keyword evidence="4" id="KW-0597">Phosphoprotein</keyword>
<sequence length="1241" mass="143402">MLTRKVYQFAKSNDTDSFIILLTTFKLLLCHYTAQTNITLGMLVKNKNIIYKTEMFAKPIIVKTQINLNRTFTDQLSEIKDGLFTLIEEESTSKNKEFNLCSGNNTNLYNVMFESNDDLSGEEIEHNTDALHNIDLKLNSSEGETIRVSIEYKTNLFKEDTIQRFAQHFKNLLQEMIRSPKVPLKHVCFLSKYEKKQILKVFNDNYTNYPKNKTIHEIFENQVQNSPDKVAVTFNGLSYTYKQLNERSNEIAYALRNEGIKTNQIVGLMLDSPLDMVISMLGVLKAGGVYLPIDMAYPVNRIEFIAENSGAQYLLAKQQIFKTLYFKGTLIDLDRINNSQVPLKNLKTDHISSSDLAYVMYTSGTTGRPKGVCISHRNVIRLVKNTNYIRLNSDVNILQTGAFGFDATTFEVWGALLNGGTLNLIDKPTLLDINLLKQKLKETRSDTMWLTSPLFNQLVDKDYTLFAPLNNLLVGGDELSTKHINLIKTNYPQMKIINGYGPTENTTFSTTYEVDRIFEDKIPIGKPISNTSAYILNQYKQIQPIGVIGELYLGGDGISRGYLNNPKLTNEKFIENPFNKNEKLYRTGDLAKWRSDGNIEFCGRIDHQVKIRGFRIELNEIETVLLSHKEIIKGYITVKEHPKNREKQLCAYYETINNRRLDEADLRKFINNFLPSYMIPKYMIKLDHFPLNANGKIDLNALPEPEYYVPMENESYPKFSKKTEEKLLTIWEQVLEIPNINLNEHFYDLGGDSLTATNLHARIQKEFGIEFPLSEILINPSIESLAKKLKEKSTNTLIPIPLTNEKDYYPMSPQQSRMYMQQEMHPNLTNYNVKMIIDVKSEINVSRLENSLKELINRHESLRTSFLYQEGKIVQKINKEVELEIETYEGEGLNGIPTSRPFDLSVAPLIRVGLVNQNNIQKIILEFHHIIVDGISVKILLQELEELYEGKELPSVQLQYKDYSEWLNNDRSHKIIESQSGYWLETFKEDVQTLNLPTDRKKNNDDLSSATYNFSIGTKQTSLVRDLANQEDATLFQVLLTIYNIFLMKITNQEDITVGTPVSGRNYPGLEKTVGMFVNTLCLRNYPQQNLKFSDFLNQVKERMVSAFDNQDYPFESLVQHVVNERKYNENPLFNTMIALQSFRLHNMKFMDGNVNISTEHNQYAMFDLNMQIYVEEDHLLVDWEYLKDIFTLETMKQFESYFTVILEIVTVDPNILIGEINILNPKEIKKKQVPQINLPF</sequence>
<dbReference type="PANTHER" id="PTHR45527:SF1">
    <property type="entry name" value="FATTY ACID SYNTHASE"/>
    <property type="match status" value="1"/>
</dbReference>